<dbReference type="GO" id="GO:0051604">
    <property type="term" value="P:protein maturation"/>
    <property type="evidence" value="ECO:0007669"/>
    <property type="project" value="UniProtKB-UniRule"/>
</dbReference>
<evidence type="ECO:0000313" key="4">
    <source>
        <dbReference type="Proteomes" id="UP000051269"/>
    </source>
</evidence>
<comment type="caution">
    <text evidence="3">The sequence shown here is derived from an EMBL/GenBank/DDBJ whole genome shotgun (WGS) entry which is preliminary data.</text>
</comment>
<dbReference type="NCBIfam" id="TIGR00299">
    <property type="entry name" value="nickel pincer cofactor biosynthesis protein LarC"/>
    <property type="match status" value="1"/>
</dbReference>
<protein>
    <recommendedName>
        <fullName evidence="2">Pyridinium-3,5-bisthiocarboxylic acid mononucleotide nickel insertion protein</fullName>
        <shortName evidence="2">P2TMN nickel insertion protein</shortName>
        <ecNumber evidence="2">4.99.1.12</ecNumber>
    </recommendedName>
    <alternativeName>
        <fullName evidence="2">Nickel-pincer cofactor biosynthesis protein LarC</fullName>
    </alternativeName>
</protein>
<dbReference type="PANTHER" id="PTHR36566">
    <property type="entry name" value="NICKEL INSERTION PROTEIN-RELATED"/>
    <property type="match status" value="1"/>
</dbReference>
<evidence type="ECO:0000256" key="1">
    <source>
        <dbReference type="ARBA" id="ARBA00022596"/>
    </source>
</evidence>
<dbReference type="GO" id="GO:0016829">
    <property type="term" value="F:lyase activity"/>
    <property type="evidence" value="ECO:0007669"/>
    <property type="project" value="UniProtKB-UniRule"/>
</dbReference>
<dbReference type="AlphaFoldDB" id="A0A0R2RIS5"/>
<keyword evidence="1 2" id="KW-0533">Nickel</keyword>
<comment type="function">
    <text evidence="2">Involved in the biosynthesis of a nickel-pincer cofactor ((SCS)Ni(II) pincer complex). Binds Ni(2+), and functions in nickel delivery to pyridinium-3,5-bisthiocarboxylic acid mononucleotide (P2TMN), to form the mature cofactor. Is thus probably required for the activation of nickel-pincer cofactor-dependent enzymes.</text>
</comment>
<dbReference type="Gene3D" id="3.30.70.1380">
    <property type="entry name" value="Transcriptional regulatory protein pf0864 domain like"/>
    <property type="match status" value="1"/>
</dbReference>
<name>A0A0R2RIS5_9BACT</name>
<dbReference type="GO" id="GO:0016151">
    <property type="term" value="F:nickel cation binding"/>
    <property type="evidence" value="ECO:0007669"/>
    <property type="project" value="UniProtKB-UniRule"/>
</dbReference>
<dbReference type="Proteomes" id="UP000051269">
    <property type="component" value="Unassembled WGS sequence"/>
</dbReference>
<comment type="similarity">
    <text evidence="2">Belongs to the LarC family.</text>
</comment>
<evidence type="ECO:0000256" key="2">
    <source>
        <dbReference type="HAMAP-Rule" id="MF_01074"/>
    </source>
</evidence>
<keyword evidence="2" id="KW-0456">Lyase</keyword>
<dbReference type="InterPro" id="IPR002822">
    <property type="entry name" value="Ni_insertion"/>
</dbReference>
<dbReference type="EC" id="4.99.1.12" evidence="2"/>
<accession>A0A0R2RIS5</accession>
<dbReference type="PANTHER" id="PTHR36566:SF1">
    <property type="entry name" value="PYRIDINIUM-3,5-BISTHIOCARBOXYLIC ACID MONONUCLEOTIDE NICKEL INSERTION PROTEIN"/>
    <property type="match status" value="1"/>
</dbReference>
<gene>
    <name evidence="2" type="primary">larC</name>
    <name evidence="3" type="ORF">ABR82_01215</name>
</gene>
<comment type="catalytic activity">
    <reaction evidence="2">
        <text>Ni(II)-pyridinium-3,5-bisthiocarboxylate mononucleotide = pyridinium-3,5-bisthiocarboxylate mononucleotide + Ni(2+)</text>
        <dbReference type="Rhea" id="RHEA:54784"/>
        <dbReference type="ChEBI" id="CHEBI:49786"/>
        <dbReference type="ChEBI" id="CHEBI:137372"/>
        <dbReference type="ChEBI" id="CHEBI:137373"/>
        <dbReference type="EC" id="4.99.1.12"/>
    </reaction>
</comment>
<dbReference type="Pfam" id="PF01969">
    <property type="entry name" value="Ni_insertion"/>
    <property type="match status" value="1"/>
</dbReference>
<dbReference type="EMBL" id="LIBO01000067">
    <property type="protein sequence ID" value="KRO62501.1"/>
    <property type="molecule type" value="Genomic_DNA"/>
</dbReference>
<proteinExistence type="inferred from homology"/>
<reference evidence="3 4" key="1">
    <citation type="submission" date="2015-10" db="EMBL/GenBank/DDBJ databases">
        <title>Metagenome-Assembled Genomes uncover a global brackish microbiome.</title>
        <authorList>
            <person name="Hugerth L.W."/>
            <person name="Larsson J."/>
            <person name="Alneberg J."/>
            <person name="Lindh M.V."/>
            <person name="Legrand C."/>
            <person name="Pinhassi J."/>
            <person name="Andersson A.F."/>
        </authorList>
    </citation>
    <scope>NUCLEOTIDE SEQUENCE [LARGE SCALE GENOMIC DNA]</scope>
    <source>
        <strain evidence="3">BACL18 MAG-120507-bin52</strain>
    </source>
</reference>
<sequence>MSATHLHLDCPSGISGDMFCASLLDLGVPLSLFQEAVTSLHLPEKVLLQTERSIRGGLAGTRFLVEEPGHHHHPHDHGHHHGRNWSEIRDLLKKSKLAPPVRDSALAMFHRVAEAEAKLHGVPVETVHFHEVGAVDSIVDLVCAAAGVHHLKVTEITATTPVDGTGTIHCAHGKFPLPAPATAEILRGISIRQIDVPHELTTPTGAAILAQLVKKFGPLDSFAAEKIGYGLGTRDLPDRPNVLRAFLGQSSTSQGRRDLVVEIRTHLDDITGEHLAHAIDRLMAEGALDAAASPLLMKKARTGHLLTILALPQDAERLASLVLRETTAFGLRLEQVERRTLRREEKSVATSYGPIRVKLGYLGDSLVQIHPSDEDCRKASISASVSHADVAAAARNAARNA</sequence>
<organism evidence="3 4">
    <name type="scientific">Verrucomicrobia subdivision 6 bacterium BACL9 MAG-120507-bin52</name>
    <dbReference type="NCBI Taxonomy" id="1655590"/>
    <lineage>
        <taxon>Bacteria</taxon>
        <taxon>Pseudomonadati</taxon>
        <taxon>Verrucomicrobiota</taxon>
        <taxon>Verrucomicrobiia</taxon>
        <taxon>Verrucomicrobiales</taxon>
        <taxon>Verrucomicrobia subdivision 6</taxon>
    </lineage>
</organism>
<evidence type="ECO:0000313" key="3">
    <source>
        <dbReference type="EMBL" id="KRO62501.1"/>
    </source>
</evidence>
<dbReference type="HAMAP" id="MF_01074">
    <property type="entry name" value="LarC"/>
    <property type="match status" value="1"/>
</dbReference>